<sequence>MNRYVVDFLILPLIGALHGWITNKLAIWLLFNPKNPYRVWGTRWQIQGVLPKRKENIANSLAEVVETDLLSQEDIKKFIKDAELLQQATKMIHERIMERVEVQFPRWMPTAIRIPALEYISDIVSKELNHLIHNLYDDIERLQNMIPIRQIVHDRLIQLDFVELEQLVRKVARQELTFIEWLGFYMGLGIGLVQGVFLIIIGH</sequence>
<comment type="subcellular location">
    <subcellularLocation>
        <location evidence="1">Endomembrane system</location>
    </subcellularLocation>
</comment>
<keyword evidence="5 6" id="KW-0472">Membrane</keyword>
<dbReference type="InterPro" id="IPR007383">
    <property type="entry name" value="DUF445"/>
</dbReference>
<evidence type="ECO:0000256" key="2">
    <source>
        <dbReference type="ARBA" id="ARBA00008053"/>
    </source>
</evidence>
<dbReference type="Proteomes" id="UP001057291">
    <property type="component" value="Unassembled WGS sequence"/>
</dbReference>
<keyword evidence="3 6" id="KW-0812">Transmembrane</keyword>
<keyword evidence="8" id="KW-1185">Reference proteome</keyword>
<gene>
    <name evidence="7" type="ORF">DNHGIG_28020</name>
</gene>
<dbReference type="Pfam" id="PF04286">
    <property type="entry name" value="DUF445"/>
    <property type="match status" value="1"/>
</dbReference>
<dbReference type="GO" id="GO:0012505">
    <property type="term" value="C:endomembrane system"/>
    <property type="evidence" value="ECO:0007669"/>
    <property type="project" value="UniProtKB-SubCell"/>
</dbReference>
<evidence type="ECO:0000256" key="5">
    <source>
        <dbReference type="ARBA" id="ARBA00023136"/>
    </source>
</evidence>
<dbReference type="AlphaFoldDB" id="A0AAV4LHQ5"/>
<dbReference type="PANTHER" id="PTHR35791">
    <property type="entry name" value="UPF0754 MEMBRANE PROTEIN YHEB"/>
    <property type="match status" value="1"/>
</dbReference>
<evidence type="ECO:0000313" key="8">
    <source>
        <dbReference type="Proteomes" id="UP001057291"/>
    </source>
</evidence>
<accession>A0AAV4LHQ5</accession>
<keyword evidence="4 6" id="KW-1133">Transmembrane helix</keyword>
<reference evidence="7" key="1">
    <citation type="journal article" date="2023" name="Int. J. Syst. Evol. Microbiol.">
        <title>Collibacillus ludicampi gen. nov., sp. nov., a new soil bacterium of the family Alicyclobacillaceae.</title>
        <authorList>
            <person name="Jojima T."/>
            <person name="Ioku Y."/>
            <person name="Fukuta Y."/>
            <person name="Shirasaka N."/>
            <person name="Matsumura Y."/>
            <person name="Mori M."/>
        </authorList>
    </citation>
    <scope>NUCLEOTIDE SEQUENCE</scope>
    <source>
        <strain evidence="7">TP075</strain>
    </source>
</reference>
<organism evidence="7 8">
    <name type="scientific">Collibacillus ludicampi</name>
    <dbReference type="NCBI Taxonomy" id="2771369"/>
    <lineage>
        <taxon>Bacteria</taxon>
        <taxon>Bacillati</taxon>
        <taxon>Bacillota</taxon>
        <taxon>Bacilli</taxon>
        <taxon>Bacillales</taxon>
        <taxon>Alicyclobacillaceae</taxon>
        <taxon>Collibacillus</taxon>
    </lineage>
</organism>
<protein>
    <recommendedName>
        <fullName evidence="9">DUF445 family protein</fullName>
    </recommendedName>
</protein>
<name>A0AAV4LHQ5_9BACL</name>
<feature type="transmembrane region" description="Helical" evidence="6">
    <location>
        <begin position="178"/>
        <end position="201"/>
    </location>
</feature>
<dbReference type="PANTHER" id="PTHR35791:SF1">
    <property type="entry name" value="UPF0754 MEMBRANE PROTEIN YHEB"/>
    <property type="match status" value="1"/>
</dbReference>
<proteinExistence type="inferred from homology"/>
<dbReference type="RefSeq" id="WP_282200266.1">
    <property type="nucleotide sequence ID" value="NZ_BOQE01000001.1"/>
</dbReference>
<evidence type="ECO:0000313" key="7">
    <source>
        <dbReference type="EMBL" id="GIM47253.1"/>
    </source>
</evidence>
<evidence type="ECO:0000256" key="1">
    <source>
        <dbReference type="ARBA" id="ARBA00004308"/>
    </source>
</evidence>
<evidence type="ECO:0008006" key="9">
    <source>
        <dbReference type="Google" id="ProtNLM"/>
    </source>
</evidence>
<evidence type="ECO:0000256" key="3">
    <source>
        <dbReference type="ARBA" id="ARBA00022692"/>
    </source>
</evidence>
<evidence type="ECO:0000256" key="4">
    <source>
        <dbReference type="ARBA" id="ARBA00022989"/>
    </source>
</evidence>
<feature type="transmembrane region" description="Helical" evidence="6">
    <location>
        <begin position="6"/>
        <end position="31"/>
    </location>
</feature>
<dbReference type="EMBL" id="BOQE01000001">
    <property type="protein sequence ID" value="GIM47253.1"/>
    <property type="molecule type" value="Genomic_DNA"/>
</dbReference>
<comment type="similarity">
    <text evidence="2">Belongs to the UPF0754 family.</text>
</comment>
<comment type="caution">
    <text evidence="7">The sequence shown here is derived from an EMBL/GenBank/DDBJ whole genome shotgun (WGS) entry which is preliminary data.</text>
</comment>
<evidence type="ECO:0000256" key="6">
    <source>
        <dbReference type="SAM" id="Phobius"/>
    </source>
</evidence>